<dbReference type="InterPro" id="IPR014024">
    <property type="entry name" value="Auxin_eff_plant"/>
</dbReference>
<comment type="subcellular location">
    <subcellularLocation>
        <location evidence="1 8">Membrane</location>
        <topology evidence="1 8">Multi-pass membrane protein</topology>
    </subcellularLocation>
</comment>
<evidence type="ECO:0000256" key="2">
    <source>
        <dbReference type="ARBA" id="ARBA00009177"/>
    </source>
</evidence>
<keyword evidence="3 8" id="KW-0813">Transport</keyword>
<feature type="transmembrane region" description="Helical" evidence="8">
    <location>
        <begin position="277"/>
        <end position="299"/>
    </location>
</feature>
<accession>A0A251SIX0</accession>
<dbReference type="GO" id="GO:0005783">
    <property type="term" value="C:endoplasmic reticulum"/>
    <property type="evidence" value="ECO:0000318"/>
    <property type="project" value="GO_Central"/>
</dbReference>
<evidence type="ECO:0000256" key="1">
    <source>
        <dbReference type="ARBA" id="ARBA00004141"/>
    </source>
</evidence>
<protein>
    <recommendedName>
        <fullName evidence="8">Auxin efflux carrier component</fullName>
    </recommendedName>
</protein>
<dbReference type="InterPro" id="IPR051107">
    <property type="entry name" value="Auxin_Efflux_Carrier"/>
</dbReference>
<dbReference type="EMBL" id="CM007903">
    <property type="protein sequence ID" value="OTF98779.1"/>
    <property type="molecule type" value="Genomic_DNA"/>
</dbReference>
<reference evidence="9" key="3">
    <citation type="submission" date="2020-06" db="EMBL/GenBank/DDBJ databases">
        <title>Helianthus annuus Genome sequencing and assembly Release 2.</title>
        <authorList>
            <person name="Gouzy J."/>
            <person name="Langlade N."/>
            <person name="Munos S."/>
        </authorList>
    </citation>
    <scope>NUCLEOTIDE SEQUENCE</scope>
    <source>
        <tissue evidence="9">Leaves</tissue>
    </source>
</reference>
<dbReference type="PANTHER" id="PTHR31752:SF40">
    <property type="entry name" value="AUXIN EFFLUX CARRIER COMPONENT 8"/>
    <property type="match status" value="1"/>
</dbReference>
<evidence type="ECO:0000256" key="6">
    <source>
        <dbReference type="ARBA" id="ARBA00023136"/>
    </source>
</evidence>
<dbReference type="InParanoid" id="A0A251SIX0"/>
<feature type="transmembrane region" description="Helical" evidence="8">
    <location>
        <begin position="7"/>
        <end position="28"/>
    </location>
</feature>
<evidence type="ECO:0000313" key="10">
    <source>
        <dbReference type="EMBL" id="OTF98779.1"/>
    </source>
</evidence>
<feature type="transmembrane region" description="Helical" evidence="8">
    <location>
        <begin position="338"/>
        <end position="357"/>
    </location>
</feature>
<evidence type="ECO:0000256" key="7">
    <source>
        <dbReference type="ARBA" id="ARBA00023294"/>
    </source>
</evidence>
<dbReference type="Gramene" id="mRNA:HanXRQr2_Chr14g0653331">
    <property type="protein sequence ID" value="mRNA:HanXRQr2_Chr14g0653331"/>
    <property type="gene ID" value="HanXRQr2_Chr14g0653331"/>
</dbReference>
<evidence type="ECO:0000256" key="5">
    <source>
        <dbReference type="ARBA" id="ARBA00022989"/>
    </source>
</evidence>
<dbReference type="PANTHER" id="PTHR31752">
    <property type="entry name" value="AUXIN EFFLUX CARRIER COMPONENT 1B-RELATED"/>
    <property type="match status" value="1"/>
</dbReference>
<dbReference type="AlphaFoldDB" id="A0A251SIX0"/>
<dbReference type="Pfam" id="PF03547">
    <property type="entry name" value="Mem_trans"/>
    <property type="match status" value="1"/>
</dbReference>
<gene>
    <name evidence="10" type="primary">PIN8</name>
    <name evidence="10" type="ORF">HannXRQ_Chr14g0449341</name>
    <name evidence="9" type="ORF">HanXRQr2_Chr14g0653331</name>
</gene>
<dbReference type="GO" id="GO:0009734">
    <property type="term" value="P:auxin-activated signaling pathway"/>
    <property type="evidence" value="ECO:0007669"/>
    <property type="project" value="UniProtKB-UniRule"/>
</dbReference>
<evidence type="ECO:0000256" key="3">
    <source>
        <dbReference type="ARBA" id="ARBA00022448"/>
    </source>
</evidence>
<dbReference type="GO" id="GO:0009926">
    <property type="term" value="P:auxin polar transport"/>
    <property type="evidence" value="ECO:0000318"/>
    <property type="project" value="GO_Central"/>
</dbReference>
<reference evidence="10" key="2">
    <citation type="submission" date="2017-02" db="EMBL/GenBank/DDBJ databases">
        <title>Sunflower complete genome.</title>
        <authorList>
            <person name="Langlade N."/>
            <person name="Munos S."/>
        </authorList>
    </citation>
    <scope>NUCLEOTIDE SEQUENCE [LARGE SCALE GENOMIC DNA]</scope>
    <source>
        <tissue evidence="10">Leaves</tissue>
    </source>
</reference>
<dbReference type="GO" id="GO:0010329">
    <property type="term" value="F:auxin efflux transmembrane transporter activity"/>
    <property type="evidence" value="ECO:0000318"/>
    <property type="project" value="GO_Central"/>
</dbReference>
<keyword evidence="7 8" id="KW-0927">Auxin signaling pathway</keyword>
<dbReference type="EMBL" id="MNCJ02000329">
    <property type="protein sequence ID" value="KAF5769884.1"/>
    <property type="molecule type" value="Genomic_DNA"/>
</dbReference>
<keyword evidence="6 8" id="KW-0472">Membrane</keyword>
<dbReference type="OrthoDB" id="2133778at2759"/>
<reference evidence="9 11" key="1">
    <citation type="journal article" date="2017" name="Nature">
        <title>The sunflower genome provides insights into oil metabolism, flowering and Asterid evolution.</title>
        <authorList>
            <person name="Badouin H."/>
            <person name="Gouzy J."/>
            <person name="Grassa C.J."/>
            <person name="Murat F."/>
            <person name="Staton S.E."/>
            <person name="Cottret L."/>
            <person name="Lelandais-Briere C."/>
            <person name="Owens G.L."/>
            <person name="Carrere S."/>
            <person name="Mayjonade B."/>
            <person name="Legrand L."/>
            <person name="Gill N."/>
            <person name="Kane N.C."/>
            <person name="Bowers J.E."/>
            <person name="Hubner S."/>
            <person name="Bellec A."/>
            <person name="Berard A."/>
            <person name="Berges H."/>
            <person name="Blanchet N."/>
            <person name="Boniface M.C."/>
            <person name="Brunel D."/>
            <person name="Catrice O."/>
            <person name="Chaidir N."/>
            <person name="Claudel C."/>
            <person name="Donnadieu C."/>
            <person name="Faraut T."/>
            <person name="Fievet G."/>
            <person name="Helmstetter N."/>
            <person name="King M."/>
            <person name="Knapp S.J."/>
            <person name="Lai Z."/>
            <person name="Le Paslier M.C."/>
            <person name="Lippi Y."/>
            <person name="Lorenzon L."/>
            <person name="Mandel J.R."/>
            <person name="Marage G."/>
            <person name="Marchand G."/>
            <person name="Marquand E."/>
            <person name="Bret-Mestries E."/>
            <person name="Morien E."/>
            <person name="Nambeesan S."/>
            <person name="Nguyen T."/>
            <person name="Pegot-Espagnet P."/>
            <person name="Pouilly N."/>
            <person name="Raftis F."/>
            <person name="Sallet E."/>
            <person name="Schiex T."/>
            <person name="Thomas J."/>
            <person name="Vandecasteele C."/>
            <person name="Vares D."/>
            <person name="Vear F."/>
            <person name="Vautrin S."/>
            <person name="Crespi M."/>
            <person name="Mangin B."/>
            <person name="Burke J.M."/>
            <person name="Salse J."/>
            <person name="Munos S."/>
            <person name="Vincourt P."/>
            <person name="Rieseberg L.H."/>
            <person name="Langlade N.B."/>
        </authorList>
    </citation>
    <scope>NUCLEOTIDE SEQUENCE [LARGE SCALE GENOMIC DNA]</scope>
    <source>
        <strain evidence="11">cv. SF193</strain>
        <tissue evidence="9">Leaves</tissue>
    </source>
</reference>
<proteinExistence type="inferred from homology"/>
<comment type="caution">
    <text evidence="8">Lacks conserved residue(s) required for the propagation of feature annotation.</text>
</comment>
<dbReference type="GO" id="GO:0010315">
    <property type="term" value="P:auxin export across the plasma membrane"/>
    <property type="evidence" value="ECO:0000318"/>
    <property type="project" value="GO_Central"/>
</dbReference>
<keyword evidence="5 8" id="KW-1133">Transmembrane helix</keyword>
<dbReference type="OMA" id="NMYACLI"/>
<evidence type="ECO:0000313" key="9">
    <source>
        <dbReference type="EMBL" id="KAF5769884.1"/>
    </source>
</evidence>
<evidence type="ECO:0000313" key="11">
    <source>
        <dbReference type="Proteomes" id="UP000215914"/>
    </source>
</evidence>
<comment type="similarity">
    <text evidence="2 8">Belongs to the auxin efflux carrier (TC 2.A.69.1) family.</text>
</comment>
<dbReference type="NCBIfam" id="TIGR00946">
    <property type="entry name" value="2a69"/>
    <property type="match status" value="1"/>
</dbReference>
<keyword evidence="4 8" id="KW-0812">Transmembrane</keyword>
<name>A0A251SIX0_HELAN</name>
<evidence type="ECO:0000256" key="4">
    <source>
        <dbReference type="ARBA" id="ARBA00022692"/>
    </source>
</evidence>
<keyword evidence="11" id="KW-1185">Reference proteome</keyword>
<dbReference type="Proteomes" id="UP000215914">
    <property type="component" value="Chromosome 14"/>
</dbReference>
<dbReference type="GO" id="GO:0005886">
    <property type="term" value="C:plasma membrane"/>
    <property type="evidence" value="ECO:0000318"/>
    <property type="project" value="GO_Central"/>
</dbReference>
<comment type="function">
    <text evidence="8">May act as a component of the auxin efflux carrier.</text>
</comment>
<dbReference type="InterPro" id="IPR004776">
    <property type="entry name" value="Mem_transp_PIN-like"/>
</dbReference>
<sequence length="360" mass="39278">MISLTDAYHTVAAIIPLYVAMILGYISVRFLNLLNPDQCSGINKFVAKFSIPLLSFEVISKCNPYKLNMRLICADVLQKIIALIGVVVITRVRSNVNLKWIITGVSLSTLPNTLIVGIPLLKAVYGQEAQVLLAQIVELQSLIWYNLSLFLLELSTARDVHTMQPATTAVQEEPEDRQAVRRGTDEIRETISSVPRRTNITAVLLTVGKKLLTNPNFDATIVGLAWAFIHFGCDVKLPKVVEDSVSIMSDGGLGMAMYSLGLFMASQDRIVACGTRLALLAMFLRFIVGPAIMAGPSFAIGLKGAPFQIAVLQAALPQGIVPFVFAKEYNVHPEILSTGIIIGLLVALPVALVYYLLLRL</sequence>
<evidence type="ECO:0000256" key="8">
    <source>
        <dbReference type="RuleBase" id="RU362108"/>
    </source>
</evidence>
<organism evidence="10 11">
    <name type="scientific">Helianthus annuus</name>
    <name type="common">Common sunflower</name>
    <dbReference type="NCBI Taxonomy" id="4232"/>
    <lineage>
        <taxon>Eukaryota</taxon>
        <taxon>Viridiplantae</taxon>
        <taxon>Streptophyta</taxon>
        <taxon>Embryophyta</taxon>
        <taxon>Tracheophyta</taxon>
        <taxon>Spermatophyta</taxon>
        <taxon>Magnoliopsida</taxon>
        <taxon>eudicotyledons</taxon>
        <taxon>Gunneridae</taxon>
        <taxon>Pentapetalae</taxon>
        <taxon>asterids</taxon>
        <taxon>campanulids</taxon>
        <taxon>Asterales</taxon>
        <taxon>Asteraceae</taxon>
        <taxon>Asteroideae</taxon>
        <taxon>Heliantheae alliance</taxon>
        <taxon>Heliantheae</taxon>
        <taxon>Helianthus</taxon>
    </lineage>
</organism>
<dbReference type="STRING" id="4232.A0A251SIX0"/>